<proteinExistence type="predicted"/>
<dbReference type="EMBL" id="VJMJ01000166">
    <property type="protein sequence ID" value="KAF0729267.1"/>
    <property type="molecule type" value="Genomic_DNA"/>
</dbReference>
<comment type="caution">
    <text evidence="1">The sequence shown here is derived from an EMBL/GenBank/DDBJ whole genome shotgun (WGS) entry which is preliminary data.</text>
</comment>
<sequence>MAFHTKFHRTFAAASTITSLVANLGAVYVTADPAITHATASLHYDSPDVLEAFNISESRHEWTLGWTGGKRVTGRYTIELRLPARTLECVSFTASGMLAISSGVLAASPSVHLSINSSGPGQLNIQDDTLVASGLTLWHTGSGSLQLTCRSIAADVVDVTSRGWGVVALCTSRLATTDLSVANHSSAVIYIDARTRAAAHDVRVVNRGSGAVRMAFDSLTTDELMLVVASSGPILLSVSAALNAARIDSRVTSSGSLHLACSPAGSTCAAHRIAMPGSGDLSTNVEAATTETNASGSGCVRQTAPCTVQSLGSVESIKLLPLSHPLAA</sequence>
<dbReference type="Proteomes" id="UP000481153">
    <property type="component" value="Unassembled WGS sequence"/>
</dbReference>
<organism evidence="1 2">
    <name type="scientific">Aphanomyces euteiches</name>
    <dbReference type="NCBI Taxonomy" id="100861"/>
    <lineage>
        <taxon>Eukaryota</taxon>
        <taxon>Sar</taxon>
        <taxon>Stramenopiles</taxon>
        <taxon>Oomycota</taxon>
        <taxon>Saprolegniomycetes</taxon>
        <taxon>Saprolegniales</taxon>
        <taxon>Verrucalvaceae</taxon>
        <taxon>Aphanomyces</taxon>
    </lineage>
</organism>
<dbReference type="PANTHER" id="PTHR39200:SF1">
    <property type="entry name" value="AUTO-TRANSPORTER ADHESIN HEAD GIN DOMAIN-CONTAINING PROTEIN-RELATED"/>
    <property type="match status" value="1"/>
</dbReference>
<dbReference type="Gene3D" id="2.160.20.120">
    <property type="match status" value="2"/>
</dbReference>
<keyword evidence="2" id="KW-1185">Reference proteome</keyword>
<evidence type="ECO:0000313" key="2">
    <source>
        <dbReference type="Proteomes" id="UP000481153"/>
    </source>
</evidence>
<dbReference type="AlphaFoldDB" id="A0A6G0WPI3"/>
<dbReference type="PANTHER" id="PTHR39200">
    <property type="entry name" value="HYPOTHETICAL EXPORTED PROTEIN"/>
    <property type="match status" value="1"/>
</dbReference>
<evidence type="ECO:0000313" key="1">
    <source>
        <dbReference type="EMBL" id="KAF0729267.1"/>
    </source>
</evidence>
<reference evidence="1 2" key="1">
    <citation type="submission" date="2019-07" db="EMBL/GenBank/DDBJ databases">
        <title>Genomics analysis of Aphanomyces spp. identifies a new class of oomycete effector associated with host adaptation.</title>
        <authorList>
            <person name="Gaulin E."/>
        </authorList>
    </citation>
    <scope>NUCLEOTIDE SEQUENCE [LARGE SCALE GENOMIC DNA]</scope>
    <source>
        <strain evidence="1 2">ATCC 201684</strain>
    </source>
</reference>
<gene>
    <name evidence="1" type="ORF">Ae201684_013016</name>
</gene>
<accession>A0A6G0WPI3</accession>
<protein>
    <submittedName>
        <fullName evidence="1">Uncharacterized protein</fullName>
    </submittedName>
</protein>
<name>A0A6G0WPI3_9STRA</name>
<dbReference type="VEuPathDB" id="FungiDB:AeMF1_014988"/>